<sequence>MSGSLTDRMVVKLREAILTGQLAPGSIVVEPRLAQEYSVSKTPIREALRLLTSQGLLTVLPKKGYLVRTMSLNDVQETLDLRMLLEPHAAAAAAGFLPQQLLGDLRGLLDTQAELSERDPLAAMDAAQRFHQGIADASRNTRLAESLHRCFDETARAHHVLPGLQSYMGVPTELKEHEAIYAAIAAGDARAANDAMATHLRSIRTAMAQQFTDPGSLWA</sequence>
<dbReference type="Gene3D" id="1.20.120.530">
    <property type="entry name" value="GntR ligand-binding domain-like"/>
    <property type="match status" value="1"/>
</dbReference>
<dbReference type="SUPFAM" id="SSF46785">
    <property type="entry name" value="Winged helix' DNA-binding domain"/>
    <property type="match status" value="1"/>
</dbReference>
<keyword evidence="3" id="KW-0804">Transcription</keyword>
<dbReference type="InterPro" id="IPR008920">
    <property type="entry name" value="TF_FadR/GntR_C"/>
</dbReference>
<dbReference type="Pfam" id="PF07729">
    <property type="entry name" value="FCD"/>
    <property type="match status" value="1"/>
</dbReference>
<evidence type="ECO:0000256" key="3">
    <source>
        <dbReference type="ARBA" id="ARBA00023163"/>
    </source>
</evidence>
<gene>
    <name evidence="5" type="ORF">FQ154_02430</name>
</gene>
<dbReference type="PANTHER" id="PTHR43537:SF44">
    <property type="entry name" value="GNTR FAMILY REGULATORY PROTEIN"/>
    <property type="match status" value="1"/>
</dbReference>
<name>A0A5B0EMB0_9MICC</name>
<dbReference type="Gene3D" id="1.10.10.10">
    <property type="entry name" value="Winged helix-like DNA-binding domain superfamily/Winged helix DNA-binding domain"/>
    <property type="match status" value="1"/>
</dbReference>
<comment type="caution">
    <text evidence="5">The sequence shown here is derived from an EMBL/GenBank/DDBJ whole genome shotgun (WGS) entry which is preliminary data.</text>
</comment>
<dbReference type="SMART" id="SM00895">
    <property type="entry name" value="FCD"/>
    <property type="match status" value="1"/>
</dbReference>
<dbReference type="CDD" id="cd07377">
    <property type="entry name" value="WHTH_GntR"/>
    <property type="match status" value="1"/>
</dbReference>
<feature type="domain" description="HTH gntR-type" evidence="4">
    <location>
        <begin position="3"/>
        <end position="70"/>
    </location>
</feature>
<dbReference type="GO" id="GO:0003700">
    <property type="term" value="F:DNA-binding transcription factor activity"/>
    <property type="evidence" value="ECO:0007669"/>
    <property type="project" value="InterPro"/>
</dbReference>
<dbReference type="InterPro" id="IPR036388">
    <property type="entry name" value="WH-like_DNA-bd_sf"/>
</dbReference>
<dbReference type="Proteomes" id="UP000323856">
    <property type="component" value="Unassembled WGS sequence"/>
</dbReference>
<evidence type="ECO:0000313" key="5">
    <source>
        <dbReference type="EMBL" id="KAA0979305.1"/>
    </source>
</evidence>
<dbReference type="OrthoDB" id="9816161at2"/>
<dbReference type="GO" id="GO:0003677">
    <property type="term" value="F:DNA binding"/>
    <property type="evidence" value="ECO:0007669"/>
    <property type="project" value="UniProtKB-KW"/>
</dbReference>
<protein>
    <submittedName>
        <fullName evidence="5">GntR family transcriptional regulator</fullName>
    </submittedName>
</protein>
<dbReference type="Pfam" id="PF00392">
    <property type="entry name" value="GntR"/>
    <property type="match status" value="1"/>
</dbReference>
<proteinExistence type="predicted"/>
<dbReference type="SMART" id="SM00345">
    <property type="entry name" value="HTH_GNTR"/>
    <property type="match status" value="1"/>
</dbReference>
<organism evidence="5 6">
    <name type="scientific">Paeniglutamicibacter gangotriensis</name>
    <dbReference type="NCBI Taxonomy" id="254787"/>
    <lineage>
        <taxon>Bacteria</taxon>
        <taxon>Bacillati</taxon>
        <taxon>Actinomycetota</taxon>
        <taxon>Actinomycetes</taxon>
        <taxon>Micrococcales</taxon>
        <taxon>Micrococcaceae</taxon>
        <taxon>Paeniglutamicibacter</taxon>
    </lineage>
</organism>
<dbReference type="InterPro" id="IPR000524">
    <property type="entry name" value="Tscrpt_reg_HTH_GntR"/>
</dbReference>
<dbReference type="PANTHER" id="PTHR43537">
    <property type="entry name" value="TRANSCRIPTIONAL REGULATOR, GNTR FAMILY"/>
    <property type="match status" value="1"/>
</dbReference>
<dbReference type="EMBL" id="VOBL01000002">
    <property type="protein sequence ID" value="KAA0979305.1"/>
    <property type="molecule type" value="Genomic_DNA"/>
</dbReference>
<evidence type="ECO:0000313" key="6">
    <source>
        <dbReference type="Proteomes" id="UP000323856"/>
    </source>
</evidence>
<evidence type="ECO:0000256" key="1">
    <source>
        <dbReference type="ARBA" id="ARBA00023015"/>
    </source>
</evidence>
<evidence type="ECO:0000256" key="2">
    <source>
        <dbReference type="ARBA" id="ARBA00023125"/>
    </source>
</evidence>
<evidence type="ECO:0000259" key="4">
    <source>
        <dbReference type="PROSITE" id="PS50949"/>
    </source>
</evidence>
<dbReference type="AlphaFoldDB" id="A0A5B0EMB0"/>
<reference evidence="5 6" key="1">
    <citation type="submission" date="2019-07" db="EMBL/GenBank/DDBJ databases">
        <title>Analysis of the biochemical properties, biological activity and biotechnological potential of siderophores and biosurfactants produced by Antarctic psychrotolerant bacteria.</title>
        <authorList>
            <person name="Styczynski M."/>
            <person name="Krucon T."/>
            <person name="Decewicz P."/>
            <person name="Dziewit L."/>
        </authorList>
    </citation>
    <scope>NUCLEOTIDE SEQUENCE [LARGE SCALE GENOMIC DNA]</scope>
    <source>
        <strain evidence="5 6">ANT_H27</strain>
    </source>
</reference>
<dbReference type="RefSeq" id="WP_149618566.1">
    <property type="nucleotide sequence ID" value="NZ_VOBL01000002.1"/>
</dbReference>
<dbReference type="InterPro" id="IPR036390">
    <property type="entry name" value="WH_DNA-bd_sf"/>
</dbReference>
<dbReference type="PROSITE" id="PS50949">
    <property type="entry name" value="HTH_GNTR"/>
    <property type="match status" value="1"/>
</dbReference>
<dbReference type="SUPFAM" id="SSF48008">
    <property type="entry name" value="GntR ligand-binding domain-like"/>
    <property type="match status" value="1"/>
</dbReference>
<dbReference type="PRINTS" id="PR00035">
    <property type="entry name" value="HTHGNTR"/>
</dbReference>
<accession>A0A5B0EMB0</accession>
<keyword evidence="2" id="KW-0238">DNA-binding</keyword>
<dbReference type="InterPro" id="IPR011711">
    <property type="entry name" value="GntR_C"/>
</dbReference>
<keyword evidence="1" id="KW-0805">Transcription regulation</keyword>